<evidence type="ECO:0000256" key="1">
    <source>
        <dbReference type="SAM" id="MobiDB-lite"/>
    </source>
</evidence>
<reference evidence="4" key="1">
    <citation type="journal article" date="2016" name="Nat. Commun.">
        <title>The Gonium pectorale genome demonstrates co-option of cell cycle regulation during the evolution of multicellularity.</title>
        <authorList>
            <person name="Hanschen E.R."/>
            <person name="Marriage T.N."/>
            <person name="Ferris P.J."/>
            <person name="Hamaji T."/>
            <person name="Toyoda A."/>
            <person name="Fujiyama A."/>
            <person name="Neme R."/>
            <person name="Noguchi H."/>
            <person name="Minakuchi Y."/>
            <person name="Suzuki M."/>
            <person name="Kawai-Toyooka H."/>
            <person name="Smith D.R."/>
            <person name="Sparks H."/>
            <person name="Anderson J."/>
            <person name="Bakaric R."/>
            <person name="Luria V."/>
            <person name="Karger A."/>
            <person name="Kirschner M.W."/>
            <person name="Durand P.M."/>
            <person name="Michod R.E."/>
            <person name="Nozaki H."/>
            <person name="Olson B.J."/>
        </authorList>
    </citation>
    <scope>NUCLEOTIDE SEQUENCE [LARGE SCALE GENOMIC DNA]</scope>
    <source>
        <strain evidence="4">NIES-2863</strain>
    </source>
</reference>
<dbReference type="EMBL" id="LSYV01000056">
    <property type="protein sequence ID" value="KXZ45408.1"/>
    <property type="molecule type" value="Genomic_DNA"/>
</dbReference>
<feature type="compositionally biased region" description="Gly residues" evidence="1">
    <location>
        <begin position="486"/>
        <end position="496"/>
    </location>
</feature>
<feature type="region of interest" description="Disordered" evidence="1">
    <location>
        <begin position="396"/>
        <end position="519"/>
    </location>
</feature>
<feature type="compositionally biased region" description="Low complexity" evidence="1">
    <location>
        <begin position="428"/>
        <end position="447"/>
    </location>
</feature>
<feature type="compositionally biased region" description="Low complexity" evidence="1">
    <location>
        <begin position="403"/>
        <end position="421"/>
    </location>
</feature>
<evidence type="ECO:0000313" key="3">
    <source>
        <dbReference type="EMBL" id="KXZ45408.1"/>
    </source>
</evidence>
<comment type="caution">
    <text evidence="3">The sequence shown here is derived from an EMBL/GenBank/DDBJ whole genome shotgun (WGS) entry which is preliminary data.</text>
</comment>
<evidence type="ECO:0000313" key="4">
    <source>
        <dbReference type="Proteomes" id="UP000075714"/>
    </source>
</evidence>
<keyword evidence="2" id="KW-1133">Transmembrane helix</keyword>
<organism evidence="3 4">
    <name type="scientific">Gonium pectorale</name>
    <name type="common">Green alga</name>
    <dbReference type="NCBI Taxonomy" id="33097"/>
    <lineage>
        <taxon>Eukaryota</taxon>
        <taxon>Viridiplantae</taxon>
        <taxon>Chlorophyta</taxon>
        <taxon>core chlorophytes</taxon>
        <taxon>Chlorophyceae</taxon>
        <taxon>CS clade</taxon>
        <taxon>Chlamydomonadales</taxon>
        <taxon>Volvocaceae</taxon>
        <taxon>Gonium</taxon>
    </lineage>
</organism>
<name>A0A150G6F4_GONPE</name>
<accession>A0A150G6F4</accession>
<dbReference type="STRING" id="33097.A0A150G6F4"/>
<dbReference type="OrthoDB" id="536576at2759"/>
<feature type="transmembrane region" description="Helical" evidence="2">
    <location>
        <begin position="84"/>
        <end position="104"/>
    </location>
</feature>
<evidence type="ECO:0000256" key="2">
    <source>
        <dbReference type="SAM" id="Phobius"/>
    </source>
</evidence>
<dbReference type="AlphaFoldDB" id="A0A150G6F4"/>
<gene>
    <name evidence="3" type="ORF">GPECTOR_55g314</name>
</gene>
<feature type="transmembrane region" description="Helical" evidence="2">
    <location>
        <begin position="37"/>
        <end position="64"/>
    </location>
</feature>
<feature type="region of interest" description="Disordered" evidence="1">
    <location>
        <begin position="340"/>
        <end position="372"/>
    </location>
</feature>
<dbReference type="PANTHER" id="PTHR36970">
    <property type="entry name" value="UNNAMED PRODUCT"/>
    <property type="match status" value="1"/>
</dbReference>
<protein>
    <submittedName>
        <fullName evidence="3">Uncharacterized protein</fullName>
    </submittedName>
</protein>
<keyword evidence="2" id="KW-0472">Membrane</keyword>
<dbReference type="Proteomes" id="UP000075714">
    <property type="component" value="Unassembled WGS sequence"/>
</dbReference>
<feature type="transmembrane region" description="Helical" evidence="2">
    <location>
        <begin position="265"/>
        <end position="283"/>
    </location>
</feature>
<feature type="compositionally biased region" description="Gly residues" evidence="1">
    <location>
        <begin position="362"/>
        <end position="371"/>
    </location>
</feature>
<dbReference type="PANTHER" id="PTHR36970:SF1">
    <property type="entry name" value="BESTROPHIN HOMOLOG"/>
    <property type="match status" value="1"/>
</dbReference>
<sequence>MAKGAIVVSLRSKGLPSYSKSLLLDVRYHAVQLTTELLDIFLAALVSLACLSWSSWIAIAIAIASIAGMQGSSSLNGASRSLDVFIVFVAYVVLPLIALVAIVFGRRERAMRALADLKASFVTLLLHRPSVGGGGQGSGGGGGGTAAQRAASEDLHRRAVAFVEDLRQYLQHRRPYARHFYVPYRTAEPSPNDELLRVSRELGMLQRKVHRGVRAMHLACARARDAGMAEGQVSFLVGEVKAIHAATERLINIKEARTPVVLRSVVRWFMVVVIPVTMGTFWTRSKVDSAAFAGILGVLSQIALMSLVDAAVALEDPFDDTALDAISTYELIDQVGVMTAADGGDGGGPDAEDHLQPREPASGGGGEGGGRTAYETIERTAGAHVGVYMGEAPAGNGSGAAGGSAPAEAAGGAPADSAAAVTGGGATAGSAAAVPPAPDMASGNGAAASGGGGAAAEVPTDSVGSSSDEPGPLPPPSYLRRHHELGGGAGGGGGGAMASSVATSQTAVGPPSYAETSLGPTSYTGGNTYAGGTASLPSVGSSMAAALPGVGPALRAPLAMPPMPALAGHGMYRSGAGAGAAAMRRGA</sequence>
<proteinExistence type="predicted"/>
<keyword evidence="4" id="KW-1185">Reference proteome</keyword>
<keyword evidence="2" id="KW-0812">Transmembrane</keyword>